<dbReference type="SUPFAM" id="SSF53098">
    <property type="entry name" value="Ribonuclease H-like"/>
    <property type="match status" value="1"/>
</dbReference>
<keyword evidence="4" id="KW-1185">Reference proteome</keyword>
<protein>
    <recommendedName>
        <fullName evidence="2">RNase H type-1 domain-containing protein</fullName>
    </recommendedName>
</protein>
<feature type="transmembrane region" description="Helical" evidence="1">
    <location>
        <begin position="151"/>
        <end position="168"/>
    </location>
</feature>
<proteinExistence type="predicted"/>
<accession>A0A8J5ZJE4</accession>
<dbReference type="PANTHER" id="PTHR47074">
    <property type="entry name" value="BNAC02G40300D PROTEIN"/>
    <property type="match status" value="1"/>
</dbReference>
<sequence>MRGGWRVGNGRSISVWDDAWLPGPQPCKINIDRVSGIVRVLDLIDMDKSEWQSELIRTLFSEPLRRSILRLSLAGHDLSDRWRWFLKDNGEYLVQSGYKLLLRGSLRTDDDCYINIAQHTRLLYKHLWTVDDTPINWVGQLFAQGTCHVKLFILTIWTTLLIFVLGYLRELDFLQSNKGGVRVNFDAGFFVNLQVASAGVIVRDSAGLILGLTCFWQDNVSCLLTSEAFAYVRAICFAQDLGFQKVELEGDSTVLISKLNAIAIDRSTISSIIWDAKRLVLGFEHFKFHHIKRRDNTTAHLLAREGSLLRRDQHRFRRRWIVIGGGRFDFADTITDVTILARSDTFLAIFVSTSTLYVDRWLTLGVLEFFRACISGHDELFSGV</sequence>
<evidence type="ECO:0000259" key="2">
    <source>
        <dbReference type="Pfam" id="PF13456"/>
    </source>
</evidence>
<keyword evidence="1" id="KW-1133">Transmembrane helix</keyword>
<dbReference type="InterPro" id="IPR044730">
    <property type="entry name" value="RNase_H-like_dom_plant"/>
</dbReference>
<dbReference type="InterPro" id="IPR012337">
    <property type="entry name" value="RNaseH-like_sf"/>
</dbReference>
<gene>
    <name evidence="3" type="ORF">CXB51_000750</name>
</gene>
<dbReference type="AlphaFoldDB" id="A0A8J5ZJE4"/>
<dbReference type="GO" id="GO:0003676">
    <property type="term" value="F:nucleic acid binding"/>
    <property type="evidence" value="ECO:0007669"/>
    <property type="project" value="InterPro"/>
</dbReference>
<comment type="caution">
    <text evidence="3">The sequence shown here is derived from an EMBL/GenBank/DDBJ whole genome shotgun (WGS) entry which is preliminary data.</text>
</comment>
<dbReference type="InterPro" id="IPR002156">
    <property type="entry name" value="RNaseH_domain"/>
</dbReference>
<dbReference type="Pfam" id="PF13456">
    <property type="entry name" value="RVT_3"/>
    <property type="match status" value="1"/>
</dbReference>
<dbReference type="CDD" id="cd06222">
    <property type="entry name" value="RNase_H_like"/>
    <property type="match status" value="1"/>
</dbReference>
<name>A0A8J5ZJE4_9ROSI</name>
<dbReference type="OrthoDB" id="1717299at2759"/>
<dbReference type="EMBL" id="JAHUZN010000001">
    <property type="protein sequence ID" value="KAG8502933.1"/>
    <property type="molecule type" value="Genomic_DNA"/>
</dbReference>
<dbReference type="Proteomes" id="UP000701853">
    <property type="component" value="Chromosome 1"/>
</dbReference>
<reference evidence="3 4" key="1">
    <citation type="journal article" date="2021" name="bioRxiv">
        <title>The Gossypium anomalum genome as a resource for cotton improvement and evolutionary analysis of hybrid incompatibility.</title>
        <authorList>
            <person name="Grover C.E."/>
            <person name="Yuan D."/>
            <person name="Arick M.A."/>
            <person name="Miller E.R."/>
            <person name="Hu G."/>
            <person name="Peterson D.G."/>
            <person name="Wendel J.F."/>
            <person name="Udall J.A."/>
        </authorList>
    </citation>
    <scope>NUCLEOTIDE SEQUENCE [LARGE SCALE GENOMIC DNA]</scope>
    <source>
        <strain evidence="3">JFW-Udall</strain>
        <tissue evidence="3">Leaf</tissue>
    </source>
</reference>
<keyword evidence="1" id="KW-0812">Transmembrane</keyword>
<evidence type="ECO:0000256" key="1">
    <source>
        <dbReference type="SAM" id="Phobius"/>
    </source>
</evidence>
<dbReference type="InterPro" id="IPR036397">
    <property type="entry name" value="RNaseH_sf"/>
</dbReference>
<dbReference type="InterPro" id="IPR052929">
    <property type="entry name" value="RNase_H-like_EbsB-rel"/>
</dbReference>
<keyword evidence="1" id="KW-0472">Membrane</keyword>
<evidence type="ECO:0000313" key="4">
    <source>
        <dbReference type="Proteomes" id="UP000701853"/>
    </source>
</evidence>
<feature type="domain" description="RNase H type-1" evidence="2">
    <location>
        <begin position="184"/>
        <end position="305"/>
    </location>
</feature>
<organism evidence="3 4">
    <name type="scientific">Gossypium anomalum</name>
    <dbReference type="NCBI Taxonomy" id="47600"/>
    <lineage>
        <taxon>Eukaryota</taxon>
        <taxon>Viridiplantae</taxon>
        <taxon>Streptophyta</taxon>
        <taxon>Embryophyta</taxon>
        <taxon>Tracheophyta</taxon>
        <taxon>Spermatophyta</taxon>
        <taxon>Magnoliopsida</taxon>
        <taxon>eudicotyledons</taxon>
        <taxon>Gunneridae</taxon>
        <taxon>Pentapetalae</taxon>
        <taxon>rosids</taxon>
        <taxon>malvids</taxon>
        <taxon>Malvales</taxon>
        <taxon>Malvaceae</taxon>
        <taxon>Malvoideae</taxon>
        <taxon>Gossypium</taxon>
    </lineage>
</organism>
<dbReference type="Gene3D" id="3.30.420.10">
    <property type="entry name" value="Ribonuclease H-like superfamily/Ribonuclease H"/>
    <property type="match status" value="1"/>
</dbReference>
<dbReference type="PANTHER" id="PTHR47074:SF61">
    <property type="entry name" value="RNASE H TYPE-1 DOMAIN-CONTAINING PROTEIN"/>
    <property type="match status" value="1"/>
</dbReference>
<dbReference type="GO" id="GO:0004523">
    <property type="term" value="F:RNA-DNA hybrid ribonuclease activity"/>
    <property type="evidence" value="ECO:0007669"/>
    <property type="project" value="InterPro"/>
</dbReference>
<evidence type="ECO:0000313" key="3">
    <source>
        <dbReference type="EMBL" id="KAG8502933.1"/>
    </source>
</evidence>